<dbReference type="InterPro" id="IPR036259">
    <property type="entry name" value="MFS_trans_sf"/>
</dbReference>
<feature type="transmembrane region" description="Helical" evidence="5">
    <location>
        <begin position="81"/>
        <end position="104"/>
    </location>
</feature>
<keyword evidence="7" id="KW-1185">Reference proteome</keyword>
<feature type="transmembrane region" description="Helical" evidence="5">
    <location>
        <begin position="48"/>
        <end position="69"/>
    </location>
</feature>
<dbReference type="PANTHER" id="PTHR23501">
    <property type="entry name" value="MAJOR FACILITATOR SUPERFAMILY"/>
    <property type="match status" value="1"/>
</dbReference>
<evidence type="ECO:0000313" key="6">
    <source>
        <dbReference type="EMBL" id="KAL1851415.1"/>
    </source>
</evidence>
<accession>A0ABR3W2D1</accession>
<dbReference type="PANTHER" id="PTHR23501:SF107">
    <property type="entry name" value="TRANSPORTER, PUTATIVE (AFU_ORTHOLOGUE AFUA_7G04730)-RELATED"/>
    <property type="match status" value="1"/>
</dbReference>
<evidence type="ECO:0000256" key="1">
    <source>
        <dbReference type="ARBA" id="ARBA00004141"/>
    </source>
</evidence>
<keyword evidence="3 5" id="KW-1133">Transmembrane helix</keyword>
<evidence type="ECO:0000313" key="7">
    <source>
        <dbReference type="Proteomes" id="UP001583177"/>
    </source>
</evidence>
<evidence type="ECO:0000256" key="4">
    <source>
        <dbReference type="ARBA" id="ARBA00023136"/>
    </source>
</evidence>
<feature type="transmembrane region" description="Helical" evidence="5">
    <location>
        <begin position="6"/>
        <end position="28"/>
    </location>
</feature>
<name>A0ABR3W2D1_9PEZI</name>
<sequence length="109" mass="12066">MADNEYGNTGIIVMLVAGFVSMIGFVVWEKWLAPVNYMRWGLMRDRNLIGGCLVVLASVGSVASWDAYYSSYLQVVHDQSITVAGYITNAYMLLFAISAPFFGLSIPNR</sequence>
<reference evidence="6 7" key="1">
    <citation type="journal article" date="2024" name="IMA Fungus">
        <title>IMA Genome - F19 : A genome assembly and annotation guide to empower mycologists, including annotated draft genome sequences of Ceratocystis pirilliformis, Diaporthe australafricana, Fusarium ophioides, Paecilomyces lecythidis, and Sporothrix stenoceras.</title>
        <authorList>
            <person name="Aylward J."/>
            <person name="Wilson A.M."/>
            <person name="Visagie C.M."/>
            <person name="Spraker J."/>
            <person name="Barnes I."/>
            <person name="Buitendag C."/>
            <person name="Ceriani C."/>
            <person name="Del Mar Angel L."/>
            <person name="du Plessis D."/>
            <person name="Fuchs T."/>
            <person name="Gasser K."/>
            <person name="Kramer D."/>
            <person name="Li W."/>
            <person name="Munsamy K."/>
            <person name="Piso A."/>
            <person name="Price J.L."/>
            <person name="Sonnekus B."/>
            <person name="Thomas C."/>
            <person name="van der Nest A."/>
            <person name="van Dijk A."/>
            <person name="van Heerden A."/>
            <person name="van Vuuren N."/>
            <person name="Yilmaz N."/>
            <person name="Duong T.A."/>
            <person name="van der Merwe N.A."/>
            <person name="Wingfield M.J."/>
            <person name="Wingfield B.D."/>
        </authorList>
    </citation>
    <scope>NUCLEOTIDE SEQUENCE [LARGE SCALE GENOMIC DNA]</scope>
    <source>
        <strain evidence="6 7">CMW 18300</strain>
    </source>
</reference>
<dbReference type="SUPFAM" id="SSF103473">
    <property type="entry name" value="MFS general substrate transporter"/>
    <property type="match status" value="1"/>
</dbReference>
<gene>
    <name evidence="6" type="ORF">Daus18300_012526</name>
</gene>
<keyword evidence="4 5" id="KW-0472">Membrane</keyword>
<proteinExistence type="predicted"/>
<comment type="subcellular location">
    <subcellularLocation>
        <location evidence="1">Membrane</location>
        <topology evidence="1">Multi-pass membrane protein</topology>
    </subcellularLocation>
</comment>
<evidence type="ECO:0000256" key="3">
    <source>
        <dbReference type="ARBA" id="ARBA00022989"/>
    </source>
</evidence>
<evidence type="ECO:0000256" key="2">
    <source>
        <dbReference type="ARBA" id="ARBA00022692"/>
    </source>
</evidence>
<keyword evidence="2 5" id="KW-0812">Transmembrane</keyword>
<organism evidence="6 7">
    <name type="scientific">Diaporthe australafricana</name>
    <dbReference type="NCBI Taxonomy" id="127596"/>
    <lineage>
        <taxon>Eukaryota</taxon>
        <taxon>Fungi</taxon>
        <taxon>Dikarya</taxon>
        <taxon>Ascomycota</taxon>
        <taxon>Pezizomycotina</taxon>
        <taxon>Sordariomycetes</taxon>
        <taxon>Sordariomycetidae</taxon>
        <taxon>Diaporthales</taxon>
        <taxon>Diaporthaceae</taxon>
        <taxon>Diaporthe</taxon>
    </lineage>
</organism>
<dbReference type="Proteomes" id="UP001583177">
    <property type="component" value="Unassembled WGS sequence"/>
</dbReference>
<protein>
    <submittedName>
        <fullName evidence="6">Uncharacterized protein</fullName>
    </submittedName>
</protein>
<dbReference type="EMBL" id="JAWRVE010000172">
    <property type="protein sequence ID" value="KAL1851415.1"/>
    <property type="molecule type" value="Genomic_DNA"/>
</dbReference>
<comment type="caution">
    <text evidence="6">The sequence shown here is derived from an EMBL/GenBank/DDBJ whole genome shotgun (WGS) entry which is preliminary data.</text>
</comment>
<evidence type="ECO:0000256" key="5">
    <source>
        <dbReference type="SAM" id="Phobius"/>
    </source>
</evidence>